<proteinExistence type="predicted"/>
<dbReference type="HOGENOM" id="CLU_1810320_0_0_5"/>
<organism evidence="2 3">
    <name type="scientific">Pseudoroseomonas cervicalis ATCC 49957</name>
    <dbReference type="NCBI Taxonomy" id="525371"/>
    <lineage>
        <taxon>Bacteria</taxon>
        <taxon>Pseudomonadati</taxon>
        <taxon>Pseudomonadota</taxon>
        <taxon>Alphaproteobacteria</taxon>
        <taxon>Acetobacterales</taxon>
        <taxon>Roseomonadaceae</taxon>
        <taxon>Roseomonas</taxon>
    </lineage>
</organism>
<name>D5RP48_9PROT</name>
<protein>
    <recommendedName>
        <fullName evidence="1">CusB-like beta-barrel domain-containing protein</fullName>
    </recommendedName>
</protein>
<evidence type="ECO:0000313" key="3">
    <source>
        <dbReference type="Proteomes" id="UP000005324"/>
    </source>
</evidence>
<dbReference type="RefSeq" id="WP_007006587.1">
    <property type="nucleotide sequence ID" value="NZ_GG771194.1"/>
</dbReference>
<dbReference type="GO" id="GO:0015562">
    <property type="term" value="F:efflux transmembrane transporter activity"/>
    <property type="evidence" value="ECO:0007669"/>
    <property type="project" value="TreeGrafter"/>
</dbReference>
<dbReference type="Proteomes" id="UP000005324">
    <property type="component" value="Unassembled WGS sequence"/>
</dbReference>
<sequence>AAAEAGRARAAVELAQARLRYCEIRAPWDGRVAQRHLRRHEFALDGKPLLDLVAAGPLRLRAQLPSAWVAWLRPGLVAELQVDETGTTHTATLERVGARVDTASLTVDASFTLTEPLGALLPGMSGTLRLQPPSSLAAAMPQ</sequence>
<dbReference type="OrthoDB" id="9778796at2"/>
<feature type="non-terminal residue" evidence="2">
    <location>
        <position position="1"/>
    </location>
</feature>
<gene>
    <name evidence="2" type="ORF">HMPREF0731_2859</name>
</gene>
<dbReference type="Gene3D" id="2.40.30.170">
    <property type="match status" value="1"/>
</dbReference>
<evidence type="ECO:0000313" key="2">
    <source>
        <dbReference type="EMBL" id="EFH10922.1"/>
    </source>
</evidence>
<dbReference type="GO" id="GO:1990281">
    <property type="term" value="C:efflux pump complex"/>
    <property type="evidence" value="ECO:0007669"/>
    <property type="project" value="TreeGrafter"/>
</dbReference>
<evidence type="ECO:0000259" key="1">
    <source>
        <dbReference type="Pfam" id="PF25954"/>
    </source>
</evidence>
<dbReference type="SUPFAM" id="SSF111369">
    <property type="entry name" value="HlyD-like secretion proteins"/>
    <property type="match status" value="1"/>
</dbReference>
<dbReference type="PANTHER" id="PTHR30469">
    <property type="entry name" value="MULTIDRUG RESISTANCE PROTEIN MDTA"/>
    <property type="match status" value="1"/>
</dbReference>
<reference evidence="2 3" key="1">
    <citation type="submission" date="2010-04" db="EMBL/GenBank/DDBJ databases">
        <authorList>
            <person name="Qin X."/>
            <person name="Bachman B."/>
            <person name="Battles P."/>
            <person name="Bell A."/>
            <person name="Bess C."/>
            <person name="Bickham C."/>
            <person name="Chaboub L."/>
            <person name="Chen D."/>
            <person name="Coyle M."/>
            <person name="Deiros D.R."/>
            <person name="Dinh H."/>
            <person name="Forbes L."/>
            <person name="Fowler G."/>
            <person name="Francisco L."/>
            <person name="Fu Q."/>
            <person name="Gubbala S."/>
            <person name="Hale W."/>
            <person name="Han Y."/>
            <person name="Hemphill L."/>
            <person name="Highlander S.K."/>
            <person name="Hirani K."/>
            <person name="Hogues M."/>
            <person name="Jackson L."/>
            <person name="Jakkamsetti A."/>
            <person name="Javaid M."/>
            <person name="Jiang H."/>
            <person name="Korchina V."/>
            <person name="Kovar C."/>
            <person name="Lara F."/>
            <person name="Lee S."/>
            <person name="Mata R."/>
            <person name="Mathew T."/>
            <person name="Moen C."/>
            <person name="Morales K."/>
            <person name="Munidasa M."/>
            <person name="Nazareth L."/>
            <person name="Ngo R."/>
            <person name="Nguyen L."/>
            <person name="Okwuonu G."/>
            <person name="Ongeri F."/>
            <person name="Patil S."/>
            <person name="Petrosino J."/>
            <person name="Pham C."/>
            <person name="Pham P."/>
            <person name="Pu L.-L."/>
            <person name="Puazo M."/>
            <person name="Raj R."/>
            <person name="Reid J."/>
            <person name="Rouhana J."/>
            <person name="Saada N."/>
            <person name="Shang Y."/>
            <person name="Simmons D."/>
            <person name="Thornton R."/>
            <person name="Warren J."/>
            <person name="Weissenberger G."/>
            <person name="Zhang J."/>
            <person name="Zhang L."/>
            <person name="Zhou C."/>
            <person name="Zhu D."/>
            <person name="Muzny D."/>
            <person name="Worley K."/>
            <person name="Gibbs R."/>
        </authorList>
    </citation>
    <scope>NUCLEOTIDE SEQUENCE [LARGE SCALE GENOMIC DNA]</scope>
    <source>
        <strain evidence="2 3">ATCC 49957</strain>
    </source>
</reference>
<accession>D5RP48</accession>
<dbReference type="EMBL" id="ADVL01000608">
    <property type="protein sequence ID" value="EFH10922.1"/>
    <property type="molecule type" value="Genomic_DNA"/>
</dbReference>
<keyword evidence="3" id="KW-1185">Reference proteome</keyword>
<dbReference type="AlphaFoldDB" id="D5RP48"/>
<feature type="domain" description="CusB-like beta-barrel" evidence="1">
    <location>
        <begin position="60"/>
        <end position="133"/>
    </location>
</feature>
<dbReference type="Pfam" id="PF25954">
    <property type="entry name" value="Beta-barrel_RND_2"/>
    <property type="match status" value="1"/>
</dbReference>
<dbReference type="InterPro" id="IPR058792">
    <property type="entry name" value="Beta-barrel_RND_2"/>
</dbReference>
<comment type="caution">
    <text evidence="2">The sequence shown here is derived from an EMBL/GenBank/DDBJ whole genome shotgun (WGS) entry which is preliminary data.</text>
</comment>